<dbReference type="OrthoDB" id="9133036at2"/>
<name>A0A158BY86_9BURK</name>
<dbReference type="EMBL" id="FCOI02000018">
    <property type="protein sequence ID" value="SAK74961.1"/>
    <property type="molecule type" value="Genomic_DNA"/>
</dbReference>
<gene>
    <name evidence="2" type="ORF">AWB76_04834</name>
</gene>
<dbReference type="STRING" id="1777137.AWB76_04834"/>
<reference evidence="3" key="1">
    <citation type="submission" date="2016-01" db="EMBL/GenBank/DDBJ databases">
        <authorList>
            <person name="Peeters Charlotte."/>
        </authorList>
    </citation>
    <scope>NUCLEOTIDE SEQUENCE [LARGE SCALE GENOMIC DNA]</scope>
</reference>
<feature type="region of interest" description="Disordered" evidence="1">
    <location>
        <begin position="92"/>
        <end position="126"/>
    </location>
</feature>
<evidence type="ECO:0000313" key="2">
    <source>
        <dbReference type="EMBL" id="SAK74961.1"/>
    </source>
</evidence>
<evidence type="ECO:0000256" key="1">
    <source>
        <dbReference type="SAM" id="MobiDB-lite"/>
    </source>
</evidence>
<organism evidence="2 3">
    <name type="scientific">Caballeronia temeraria</name>
    <dbReference type="NCBI Taxonomy" id="1777137"/>
    <lineage>
        <taxon>Bacteria</taxon>
        <taxon>Pseudomonadati</taxon>
        <taxon>Pseudomonadota</taxon>
        <taxon>Betaproteobacteria</taxon>
        <taxon>Burkholderiales</taxon>
        <taxon>Burkholderiaceae</taxon>
        <taxon>Caballeronia</taxon>
    </lineage>
</organism>
<accession>A0A158BY86</accession>
<dbReference type="Proteomes" id="UP000054624">
    <property type="component" value="Unassembled WGS sequence"/>
</dbReference>
<feature type="compositionally biased region" description="Basic and acidic residues" evidence="1">
    <location>
        <begin position="104"/>
        <end position="126"/>
    </location>
</feature>
<keyword evidence="3" id="KW-1185">Reference proteome</keyword>
<protein>
    <submittedName>
        <fullName evidence="2">Uncharacterized protein</fullName>
    </submittedName>
</protein>
<proteinExistence type="predicted"/>
<evidence type="ECO:0000313" key="3">
    <source>
        <dbReference type="Proteomes" id="UP000054624"/>
    </source>
</evidence>
<dbReference type="AlphaFoldDB" id="A0A158BY86"/>
<sequence length="126" mass="14566">MSGPYAVGDWESVWACEPYLTHRLVLDLASKHVIAGQDRYRRRRSHMSVDDCVYLKQILDETFDDIWASPAEHGFKIVHEIPPWALEAWPWPRPLTGEDEEGDDHPFDEPVGIDEHGCRFPLPSEK</sequence>